<sequence>MSSNIRLQAICNFCGNEFTAKTTVTKYCGDICAKRAYKVRKRNEKISNQIEKTKKIIIRPIEELNAKDILTVKDAAQLLNCSIRTIYRLIDSGRIKGVNLSERMTRIKRSEIDKLLM</sequence>
<dbReference type="GO" id="GO:0003677">
    <property type="term" value="F:DNA binding"/>
    <property type="evidence" value="ECO:0007669"/>
    <property type="project" value="InterPro"/>
</dbReference>
<dbReference type="RefSeq" id="WP_008200978.1">
    <property type="nucleotide sequence ID" value="NZ_CM001023.1"/>
</dbReference>
<gene>
    <name evidence="2" type="ORF">ALPR1_12510</name>
</gene>
<organism evidence="2 3">
    <name type="scientific">Algoriphagus machipongonensis</name>
    <dbReference type="NCBI Taxonomy" id="388413"/>
    <lineage>
        <taxon>Bacteria</taxon>
        <taxon>Pseudomonadati</taxon>
        <taxon>Bacteroidota</taxon>
        <taxon>Cytophagia</taxon>
        <taxon>Cytophagales</taxon>
        <taxon>Cyclobacteriaceae</taxon>
        <taxon>Algoriphagus</taxon>
    </lineage>
</organism>
<evidence type="ECO:0000313" key="3">
    <source>
        <dbReference type="Proteomes" id="UP000003919"/>
    </source>
</evidence>
<comment type="caution">
    <text evidence="2">The sequence shown here is derived from an EMBL/GenBank/DDBJ whole genome shotgun (WGS) entry which is preliminary data.</text>
</comment>
<evidence type="ECO:0000313" key="2">
    <source>
        <dbReference type="EMBL" id="EAZ83041.1"/>
    </source>
</evidence>
<keyword evidence="3" id="KW-1185">Reference proteome</keyword>
<proteinExistence type="predicted"/>
<dbReference type="STRING" id="388413.ALPR1_12510"/>
<dbReference type="NCBIfam" id="TIGR01764">
    <property type="entry name" value="excise"/>
    <property type="match status" value="1"/>
</dbReference>
<protein>
    <submittedName>
        <fullName evidence="2">Mobilizable transposon, TnpA protein</fullName>
    </submittedName>
</protein>
<dbReference type="InterPro" id="IPR009061">
    <property type="entry name" value="DNA-bd_dom_put_sf"/>
</dbReference>
<name>A3HT73_9BACT</name>
<dbReference type="EMBL" id="AAXU02000001">
    <property type="protein sequence ID" value="EAZ83041.1"/>
    <property type="molecule type" value="Genomic_DNA"/>
</dbReference>
<dbReference type="Pfam" id="PF12728">
    <property type="entry name" value="HTH_17"/>
    <property type="match status" value="1"/>
</dbReference>
<accession>A3HT73</accession>
<dbReference type="SUPFAM" id="SSF46955">
    <property type="entry name" value="Putative DNA-binding domain"/>
    <property type="match status" value="1"/>
</dbReference>
<dbReference type="InterPro" id="IPR010093">
    <property type="entry name" value="SinI_DNA-bd"/>
</dbReference>
<dbReference type="eggNOG" id="COG2452">
    <property type="taxonomic scope" value="Bacteria"/>
</dbReference>
<dbReference type="Proteomes" id="UP000003919">
    <property type="component" value="Unassembled WGS sequence"/>
</dbReference>
<dbReference type="InterPro" id="IPR041657">
    <property type="entry name" value="HTH_17"/>
</dbReference>
<dbReference type="AlphaFoldDB" id="A3HT73"/>
<feature type="domain" description="Helix-turn-helix" evidence="1">
    <location>
        <begin position="70"/>
        <end position="116"/>
    </location>
</feature>
<dbReference type="OrthoDB" id="1003442at2"/>
<dbReference type="HOGENOM" id="CLU_110599_1_0_10"/>
<reference evidence="2 3" key="1">
    <citation type="journal article" date="2011" name="J. Bacteriol.">
        <title>Complete genome sequence of Algoriphagus sp. PR1, bacterial prey of a colony-forming choanoflagellate.</title>
        <authorList>
            <person name="Alegado R.A."/>
            <person name="Ferriera S."/>
            <person name="Nusbaum C."/>
            <person name="Young S.K."/>
            <person name="Zeng Q."/>
            <person name="Imamovic A."/>
            <person name="Fairclough S.R."/>
            <person name="King N."/>
        </authorList>
    </citation>
    <scope>NUCLEOTIDE SEQUENCE [LARGE SCALE GENOMIC DNA]</scope>
    <source>
        <strain evidence="2 3">PR1</strain>
    </source>
</reference>
<evidence type="ECO:0000259" key="1">
    <source>
        <dbReference type="Pfam" id="PF12728"/>
    </source>
</evidence>